<proteinExistence type="predicted"/>
<organism evidence="1 2">
    <name type="scientific">Erythroxylum novogranatense</name>
    <dbReference type="NCBI Taxonomy" id="1862640"/>
    <lineage>
        <taxon>Eukaryota</taxon>
        <taxon>Viridiplantae</taxon>
        <taxon>Streptophyta</taxon>
        <taxon>Embryophyta</taxon>
        <taxon>Tracheophyta</taxon>
        <taxon>Spermatophyta</taxon>
        <taxon>Magnoliopsida</taxon>
        <taxon>eudicotyledons</taxon>
        <taxon>Gunneridae</taxon>
        <taxon>Pentapetalae</taxon>
        <taxon>rosids</taxon>
        <taxon>fabids</taxon>
        <taxon>Malpighiales</taxon>
        <taxon>Erythroxylaceae</taxon>
        <taxon>Erythroxylum</taxon>
    </lineage>
</organism>
<gene>
    <name evidence="1" type="ORF">K2173_024213</name>
</gene>
<comment type="caution">
    <text evidence="1">The sequence shown here is derived from an EMBL/GenBank/DDBJ whole genome shotgun (WGS) entry which is preliminary data.</text>
</comment>
<accession>A0AAV8UFT3</accession>
<dbReference type="EMBL" id="JAIWQS010000008">
    <property type="protein sequence ID" value="KAJ8900097.1"/>
    <property type="molecule type" value="Genomic_DNA"/>
</dbReference>
<name>A0AAV8UFT3_9ROSI</name>
<reference evidence="1 2" key="1">
    <citation type="submission" date="2021-09" db="EMBL/GenBank/DDBJ databases">
        <title>Genomic insights and catalytic innovation underlie evolution of tropane alkaloids biosynthesis.</title>
        <authorList>
            <person name="Wang Y.-J."/>
            <person name="Tian T."/>
            <person name="Huang J.-P."/>
            <person name="Huang S.-X."/>
        </authorList>
    </citation>
    <scope>NUCLEOTIDE SEQUENCE [LARGE SCALE GENOMIC DNA]</scope>
    <source>
        <strain evidence="1">KIB-2018</strain>
        <tissue evidence="1">Leaf</tissue>
    </source>
</reference>
<sequence>MARRRRNKISAFRLQDNSWCYDDAMLKQEAIDFFSNLYTVEGQPPGPFPGRGYFLSISRPNFERLQRQVLRCKYRVGDGIPDTINRHNCSFIWKSLMKVWEDLKGSVCWKVGNDQNIRFWHDCWIPHIGPLINFCTNPNVIDNDVRLCAMVDEYGRWDWPQFRSYVDDTVAMHIVAMKPPVPHNNADGYMWRWSKKGNFNIADTFGALSQASNNPTDDKWNWA</sequence>
<keyword evidence="2" id="KW-1185">Reference proteome</keyword>
<evidence type="ECO:0000313" key="1">
    <source>
        <dbReference type="EMBL" id="KAJ8900097.1"/>
    </source>
</evidence>
<evidence type="ECO:0000313" key="2">
    <source>
        <dbReference type="Proteomes" id="UP001159364"/>
    </source>
</evidence>
<dbReference type="AlphaFoldDB" id="A0AAV8UFT3"/>
<protein>
    <submittedName>
        <fullName evidence="1">Uncharacterized protein</fullName>
    </submittedName>
</protein>
<dbReference type="Proteomes" id="UP001159364">
    <property type="component" value="Linkage Group LG08"/>
</dbReference>